<dbReference type="EMBL" id="CDMY01000602">
    <property type="protein sequence ID" value="CEM25451.1"/>
    <property type="molecule type" value="Genomic_DNA"/>
</dbReference>
<evidence type="ECO:0000256" key="1">
    <source>
        <dbReference type="SAM" id="MobiDB-lite"/>
    </source>
</evidence>
<dbReference type="VEuPathDB" id="CryptoDB:Vbra_1408"/>
<keyword evidence="4" id="KW-1185">Reference proteome</keyword>
<feature type="compositionally biased region" description="Low complexity" evidence="1">
    <location>
        <begin position="12"/>
        <end position="34"/>
    </location>
</feature>
<dbReference type="PANTHER" id="PTHR13271:SF153">
    <property type="entry name" value="SET DOMAIN-CONTAINING PROTEIN"/>
    <property type="match status" value="1"/>
</dbReference>
<gene>
    <name evidence="3" type="ORF">Vbra_1408</name>
</gene>
<dbReference type="InterPro" id="IPR001214">
    <property type="entry name" value="SET_dom"/>
</dbReference>
<dbReference type="InterPro" id="IPR046341">
    <property type="entry name" value="SET_dom_sf"/>
</dbReference>
<evidence type="ECO:0000259" key="2">
    <source>
        <dbReference type="PROSITE" id="PS50280"/>
    </source>
</evidence>
<dbReference type="InParanoid" id="A0A0G4G9R9"/>
<dbReference type="PROSITE" id="PS50280">
    <property type="entry name" value="SET"/>
    <property type="match status" value="1"/>
</dbReference>
<dbReference type="Pfam" id="PF00856">
    <property type="entry name" value="SET"/>
    <property type="match status" value="1"/>
</dbReference>
<dbReference type="CDD" id="cd10527">
    <property type="entry name" value="SET_LSMT"/>
    <property type="match status" value="1"/>
</dbReference>
<dbReference type="STRING" id="1169540.A0A0G4G9R9"/>
<reference evidence="3 4" key="1">
    <citation type="submission" date="2014-11" db="EMBL/GenBank/DDBJ databases">
        <authorList>
            <person name="Zhu J."/>
            <person name="Qi W."/>
            <person name="Song R."/>
        </authorList>
    </citation>
    <scope>NUCLEOTIDE SEQUENCE [LARGE SCALE GENOMIC DNA]</scope>
</reference>
<dbReference type="Proteomes" id="UP000041254">
    <property type="component" value="Unassembled WGS sequence"/>
</dbReference>
<dbReference type="OMA" id="FMARYEN"/>
<evidence type="ECO:0000313" key="3">
    <source>
        <dbReference type="EMBL" id="CEM25451.1"/>
    </source>
</evidence>
<protein>
    <recommendedName>
        <fullName evidence="2">SET domain-containing protein</fullName>
    </recommendedName>
</protein>
<dbReference type="InterPro" id="IPR050600">
    <property type="entry name" value="SETD3_SETD6_MTase"/>
</dbReference>
<accession>A0A0G4G9R9</accession>
<name>A0A0G4G9R9_VITBC</name>
<feature type="region of interest" description="Disordered" evidence="1">
    <location>
        <begin position="1"/>
        <end position="34"/>
    </location>
</feature>
<feature type="domain" description="SET" evidence="2">
    <location>
        <begin position="88"/>
        <end position="310"/>
    </location>
</feature>
<dbReference type="SUPFAM" id="SSF82199">
    <property type="entry name" value="SET domain"/>
    <property type="match status" value="1"/>
</dbReference>
<sequence length="530" mass="59791">MNGQPRKKAAKESGSASAAATSPPTRSASSSGSTSNLGVVVLSIAVPSLAIAVACVQWGPRDFWETYFDVRPKDGPLDVYKEWEAMKKWVRQRDSFVHDGIALTPPDRPVRGVITTQSLEKNTLLIQVPIKNHLTLPNAKMRSELPGRVEAIPGLALQHPALGAYLTAEVQKGVKSYWYPYTRVIGEEAYDTMIFFQPERRLKLLEGSPEYELASRSKAWYDRDHTKIVANLDRQDIGAFNKTAFISSCMSIATRSFSTRHGFALVMVADMMNHGHHHNAEWNWDESTDSLKITTKEFVNKGQEIFLSYGTRSNAQLFSVYGFTLEPRHEPSHTFRIWTSELQKLKKDYDPSWVAVDMRLNTWVHGIPQDLRTVSSKVINSTSSSVSSFEDAIEWWESAFSAFMARYENDTTITPFIKLLKDNRNIATQSWVWWTELKPAASKTQGGVYEDGLRIDGTWWSKADDQSVSKLTGLDGLWRTNVIRAKMSEYLALTCYKEAALILRGELHENVTLPRAVTVAKEVGKWILNS</sequence>
<dbReference type="PANTHER" id="PTHR13271">
    <property type="entry name" value="UNCHARACTERIZED PUTATIVE METHYLTRANSFERASE"/>
    <property type="match status" value="1"/>
</dbReference>
<dbReference type="OrthoDB" id="295158at2759"/>
<dbReference type="Gene3D" id="3.90.1410.10">
    <property type="entry name" value="set domain protein methyltransferase, domain 1"/>
    <property type="match status" value="1"/>
</dbReference>
<dbReference type="AlphaFoldDB" id="A0A0G4G9R9"/>
<dbReference type="PhylomeDB" id="A0A0G4G9R9"/>
<evidence type="ECO:0000313" key="4">
    <source>
        <dbReference type="Proteomes" id="UP000041254"/>
    </source>
</evidence>
<organism evidence="3 4">
    <name type="scientific">Vitrella brassicaformis (strain CCMP3155)</name>
    <dbReference type="NCBI Taxonomy" id="1169540"/>
    <lineage>
        <taxon>Eukaryota</taxon>
        <taxon>Sar</taxon>
        <taxon>Alveolata</taxon>
        <taxon>Colpodellida</taxon>
        <taxon>Vitrellaceae</taxon>
        <taxon>Vitrella</taxon>
    </lineage>
</organism>
<proteinExistence type="predicted"/>
<dbReference type="GO" id="GO:0016279">
    <property type="term" value="F:protein-lysine N-methyltransferase activity"/>
    <property type="evidence" value="ECO:0007669"/>
    <property type="project" value="TreeGrafter"/>
</dbReference>